<dbReference type="Proteomes" id="UP000438885">
    <property type="component" value="Unassembled WGS sequence"/>
</dbReference>
<organism evidence="1 2">
    <name type="scientific">Streptococcus mitis</name>
    <dbReference type="NCBI Taxonomy" id="28037"/>
    <lineage>
        <taxon>Bacteria</taxon>
        <taxon>Bacillati</taxon>
        <taxon>Bacillota</taxon>
        <taxon>Bacilli</taxon>
        <taxon>Lactobacillales</taxon>
        <taxon>Streptococcaceae</taxon>
        <taxon>Streptococcus</taxon>
        <taxon>Streptococcus mitis group</taxon>
    </lineage>
</organism>
<dbReference type="AlphaFoldDB" id="A0A6I1TW87"/>
<gene>
    <name evidence="1" type="ORF">GEZ84_02295</name>
</gene>
<evidence type="ECO:0000313" key="2">
    <source>
        <dbReference type="Proteomes" id="UP000438885"/>
    </source>
</evidence>
<reference evidence="1 2" key="1">
    <citation type="submission" date="2019-10" db="EMBL/GenBank/DDBJ databases">
        <title>Streptococcus mitis of the oral and urogenital tracts.</title>
        <authorList>
            <person name="Price T."/>
            <person name="Mores C.R."/>
            <person name="Putonti C."/>
            <person name="Wolfe A.J."/>
        </authorList>
    </citation>
    <scope>NUCLEOTIDE SEQUENCE [LARGE SCALE GENOMIC DNA]</scope>
    <source>
        <strain evidence="1 2">SM10</strain>
    </source>
</reference>
<accession>A0A6I1TW87</accession>
<sequence>MNQKEFQTIINKNFKHISDSLINFSDVNECEFLADKLSFMGYGQNAEGYFKHGNVSNPSQRFHLTEAYFEYKFIKAKDKIEKEFIKDCDLSGIRCPQLMLWIAEIVQIPEEVLKDVYNYIVKAEDELFLKKGINKDLLGADKYWETMRQNSNITLSEFKTKLKYTEICKIIKSSNNWEEIISNCQKLDFKN</sequence>
<dbReference type="RefSeq" id="WP_153223271.1">
    <property type="nucleotide sequence ID" value="NZ_CAMHPY010000010.1"/>
</dbReference>
<protein>
    <submittedName>
        <fullName evidence="1">Uncharacterized protein</fullName>
    </submittedName>
</protein>
<comment type="caution">
    <text evidence="1">The sequence shown here is derived from an EMBL/GenBank/DDBJ whole genome shotgun (WGS) entry which is preliminary data.</text>
</comment>
<evidence type="ECO:0000313" key="1">
    <source>
        <dbReference type="EMBL" id="MQQ29226.1"/>
    </source>
</evidence>
<dbReference type="EMBL" id="WIJP01000003">
    <property type="protein sequence ID" value="MQQ29226.1"/>
    <property type="molecule type" value="Genomic_DNA"/>
</dbReference>
<proteinExistence type="predicted"/>
<name>A0A6I1TW87_STRMT</name>